<dbReference type="Proteomes" id="UP000033115">
    <property type="component" value="Chromosome"/>
</dbReference>
<dbReference type="PROSITE" id="PS00675">
    <property type="entry name" value="SIGMA54_INTERACT_1"/>
    <property type="match status" value="1"/>
</dbReference>
<protein>
    <submittedName>
        <fullName evidence="7">ATPase AAA</fullName>
    </submittedName>
</protein>
<dbReference type="STRING" id="1548.CSCA_2267"/>
<dbReference type="PROSITE" id="PS00676">
    <property type="entry name" value="SIGMA54_INTERACT_2"/>
    <property type="match status" value="1"/>
</dbReference>
<dbReference type="GO" id="GO:0006355">
    <property type="term" value="P:regulation of DNA-templated transcription"/>
    <property type="evidence" value="ECO:0007669"/>
    <property type="project" value="InterPro"/>
</dbReference>
<evidence type="ECO:0000313" key="7">
    <source>
        <dbReference type="EMBL" id="AKA69392.1"/>
    </source>
</evidence>
<name>A0A0E3JNK6_CLOSL</name>
<dbReference type="Gene3D" id="1.10.10.60">
    <property type="entry name" value="Homeodomain-like"/>
    <property type="match status" value="1"/>
</dbReference>
<dbReference type="Gene3D" id="3.40.50.300">
    <property type="entry name" value="P-loop containing nucleotide triphosphate hydrolases"/>
    <property type="match status" value="1"/>
</dbReference>
<dbReference type="Gene3D" id="1.10.8.60">
    <property type="match status" value="1"/>
</dbReference>
<dbReference type="InterPro" id="IPR027417">
    <property type="entry name" value="P-loop_NTPase"/>
</dbReference>
<dbReference type="InterPro" id="IPR029016">
    <property type="entry name" value="GAF-like_dom_sf"/>
</dbReference>
<evidence type="ECO:0000256" key="1">
    <source>
        <dbReference type="ARBA" id="ARBA00022741"/>
    </source>
</evidence>
<dbReference type="InterPro" id="IPR003018">
    <property type="entry name" value="GAF"/>
</dbReference>
<evidence type="ECO:0000256" key="5">
    <source>
        <dbReference type="ARBA" id="ARBA00023163"/>
    </source>
</evidence>
<keyword evidence="1" id="KW-0547">Nucleotide-binding</keyword>
<dbReference type="PANTHER" id="PTHR32071:SF57">
    <property type="entry name" value="C4-DICARBOXYLATE TRANSPORT TRANSCRIPTIONAL REGULATORY PROTEIN DCTD"/>
    <property type="match status" value="1"/>
</dbReference>
<reference evidence="7 8" key="1">
    <citation type="journal article" date="2015" name="J. Biotechnol.">
        <title>Complete genome sequence of a malodorant-producing acetogen, Clostridium scatologenes ATCC 25775(T).</title>
        <authorList>
            <person name="Zhu Z."/>
            <person name="Guo T."/>
            <person name="Zheng H."/>
            <person name="Song T."/>
            <person name="Ouyang P."/>
            <person name="Xie J."/>
        </authorList>
    </citation>
    <scope>NUCLEOTIDE SEQUENCE [LARGE SCALE GENOMIC DNA]</scope>
    <source>
        <strain evidence="7 8">ATCC 25775</strain>
    </source>
</reference>
<keyword evidence="4" id="KW-0238">DNA-binding</keyword>
<dbReference type="SUPFAM" id="SSF55781">
    <property type="entry name" value="GAF domain-like"/>
    <property type="match status" value="1"/>
</dbReference>
<dbReference type="EMBL" id="CP009933">
    <property type="protein sequence ID" value="AKA69392.1"/>
    <property type="molecule type" value="Genomic_DNA"/>
</dbReference>
<dbReference type="Pfam" id="PF25601">
    <property type="entry name" value="AAA_lid_14"/>
    <property type="match status" value="1"/>
</dbReference>
<keyword evidence="3" id="KW-0805">Transcription regulation</keyword>
<evidence type="ECO:0000259" key="6">
    <source>
        <dbReference type="PROSITE" id="PS50045"/>
    </source>
</evidence>
<dbReference type="HOGENOM" id="CLU_000445_8_12_9"/>
<dbReference type="PROSITE" id="PS50045">
    <property type="entry name" value="SIGMA54_INTERACT_4"/>
    <property type="match status" value="1"/>
</dbReference>
<dbReference type="InterPro" id="IPR035965">
    <property type="entry name" value="PAS-like_dom_sf"/>
</dbReference>
<dbReference type="SUPFAM" id="SSF52540">
    <property type="entry name" value="P-loop containing nucleoside triphosphate hydrolases"/>
    <property type="match status" value="1"/>
</dbReference>
<dbReference type="InterPro" id="IPR000014">
    <property type="entry name" value="PAS"/>
</dbReference>
<dbReference type="SUPFAM" id="SSF55785">
    <property type="entry name" value="PYP-like sensor domain (PAS domain)"/>
    <property type="match status" value="1"/>
</dbReference>
<evidence type="ECO:0000256" key="3">
    <source>
        <dbReference type="ARBA" id="ARBA00023015"/>
    </source>
</evidence>
<keyword evidence="8" id="KW-1185">Reference proteome</keyword>
<keyword evidence="2" id="KW-0067">ATP-binding</keyword>
<dbReference type="InterPro" id="IPR003593">
    <property type="entry name" value="AAA+_ATPase"/>
</dbReference>
<dbReference type="KEGG" id="csq:CSCA_2267"/>
<dbReference type="Pfam" id="PF00158">
    <property type="entry name" value="Sigma54_activat"/>
    <property type="match status" value="1"/>
</dbReference>
<dbReference type="Gene3D" id="3.30.450.20">
    <property type="entry name" value="PAS domain"/>
    <property type="match status" value="1"/>
</dbReference>
<dbReference type="CDD" id="cd00130">
    <property type="entry name" value="PAS"/>
    <property type="match status" value="1"/>
</dbReference>
<dbReference type="InterPro" id="IPR009057">
    <property type="entry name" value="Homeodomain-like_sf"/>
</dbReference>
<keyword evidence="5" id="KW-0804">Transcription</keyword>
<proteinExistence type="predicted"/>
<dbReference type="InterPro" id="IPR058031">
    <property type="entry name" value="AAA_lid_NorR"/>
</dbReference>
<accession>A0A0E3JNK6</accession>
<dbReference type="PANTHER" id="PTHR32071">
    <property type="entry name" value="TRANSCRIPTIONAL REGULATORY PROTEIN"/>
    <property type="match status" value="1"/>
</dbReference>
<dbReference type="InterPro" id="IPR002197">
    <property type="entry name" value="HTH_Fis"/>
</dbReference>
<dbReference type="InterPro" id="IPR025662">
    <property type="entry name" value="Sigma_54_int_dom_ATP-bd_1"/>
</dbReference>
<dbReference type="Pfam" id="PF01590">
    <property type="entry name" value="GAF"/>
    <property type="match status" value="1"/>
</dbReference>
<dbReference type="InterPro" id="IPR025944">
    <property type="entry name" value="Sigma_54_int_dom_CS"/>
</dbReference>
<dbReference type="PROSITE" id="PS00688">
    <property type="entry name" value="SIGMA54_INTERACT_3"/>
    <property type="match status" value="1"/>
</dbReference>
<dbReference type="SMART" id="SM00382">
    <property type="entry name" value="AAA"/>
    <property type="match status" value="1"/>
</dbReference>
<dbReference type="FunFam" id="3.40.50.300:FF:000006">
    <property type="entry name" value="DNA-binding transcriptional regulator NtrC"/>
    <property type="match status" value="1"/>
</dbReference>
<dbReference type="Pfam" id="PF02954">
    <property type="entry name" value="HTH_8"/>
    <property type="match status" value="1"/>
</dbReference>
<dbReference type="GO" id="GO:0005524">
    <property type="term" value="F:ATP binding"/>
    <property type="evidence" value="ECO:0007669"/>
    <property type="project" value="UniProtKB-KW"/>
</dbReference>
<dbReference type="PRINTS" id="PR01590">
    <property type="entry name" value="HTHFIS"/>
</dbReference>
<dbReference type="GO" id="GO:0043565">
    <property type="term" value="F:sequence-specific DNA binding"/>
    <property type="evidence" value="ECO:0007669"/>
    <property type="project" value="InterPro"/>
</dbReference>
<feature type="domain" description="Sigma-54 factor interaction" evidence="6">
    <location>
        <begin position="334"/>
        <end position="564"/>
    </location>
</feature>
<dbReference type="CDD" id="cd00009">
    <property type="entry name" value="AAA"/>
    <property type="match status" value="1"/>
</dbReference>
<dbReference type="AlphaFoldDB" id="A0A0E3JNK6"/>
<evidence type="ECO:0000256" key="4">
    <source>
        <dbReference type="ARBA" id="ARBA00023125"/>
    </source>
</evidence>
<gene>
    <name evidence="7" type="ORF">CSCA_2267</name>
</gene>
<sequence>MISISEIQDQWERFVTKDEMPKNIRSDILNSWIRCKKYGIDINSGAGKEIPKKNFEKILAEHKELIKIAIPVMVDIFKLLNETDYSIVLTDENAVILEVIGNEKIMDKNIKLHFLKGCEWTEENVGTNAIGTCLYLNRPIQTLGAEHYCKEQHGWTCSAAPIYDDKGKTIGVIDLSGHFYDFHTHTLGIVVEAANAIQKQFSIIEHRKWAETAINSIDDGILVIDNDFEVKDFNFKMCEILKVSNEEFNKIDIKALLKDIVNDMYNFNQSNKINYREVSLYLNNRRVECNISVTPVQNEDKHIGFVIVAKKVDSLRHVVNKIAGFSSKYSFDSIITNNFKMLSIVQEAKSIAAYDCTVLINGESGTGKELFAHSIHNASSRCNGPFVAINCAALPKDLVESELFGYEKGSFTGASKEGCPGKFELANTGTIFLDEIGELPLEIQSKLLRVLDNHIIARIGGKYERNLDVRVIAATNRNLYDEIQTNNFRSDLYYRINVFNIKLIPLRERPEDIELCSEFFLQRLNDKNLGIKKFFDKEFINAIKKHNWPGNVRELENVIQRSYYLSKNDIISYLSIPEYINGNEMKSINKFDCSNNRPDKLEEIEKSLIIKALEYCDGNVVKASKLIGIGKSTFYRKIKKYELSTVPKWEK</sequence>
<organism evidence="7 8">
    <name type="scientific">Clostridium scatologenes</name>
    <dbReference type="NCBI Taxonomy" id="1548"/>
    <lineage>
        <taxon>Bacteria</taxon>
        <taxon>Bacillati</taxon>
        <taxon>Bacillota</taxon>
        <taxon>Clostridia</taxon>
        <taxon>Eubacteriales</taxon>
        <taxon>Clostridiaceae</taxon>
        <taxon>Clostridium</taxon>
    </lineage>
</organism>
<dbReference type="SUPFAM" id="SSF46689">
    <property type="entry name" value="Homeodomain-like"/>
    <property type="match status" value="1"/>
</dbReference>
<evidence type="ECO:0000313" key="8">
    <source>
        <dbReference type="Proteomes" id="UP000033115"/>
    </source>
</evidence>
<dbReference type="RefSeq" id="WP_029163130.1">
    <property type="nucleotide sequence ID" value="NZ_CP009933.1"/>
</dbReference>
<dbReference type="InterPro" id="IPR002078">
    <property type="entry name" value="Sigma_54_int"/>
</dbReference>
<dbReference type="InterPro" id="IPR025943">
    <property type="entry name" value="Sigma_54_int_dom_ATP-bd_2"/>
</dbReference>
<evidence type="ECO:0000256" key="2">
    <source>
        <dbReference type="ARBA" id="ARBA00022840"/>
    </source>
</evidence>
<dbReference type="Gene3D" id="3.30.450.40">
    <property type="match status" value="1"/>
</dbReference>